<dbReference type="PROSITE" id="PS51257">
    <property type="entry name" value="PROKAR_LIPOPROTEIN"/>
    <property type="match status" value="1"/>
</dbReference>
<organism evidence="1 2">
    <name type="scientific">Paracoccus contaminans</name>
    <dbReference type="NCBI Taxonomy" id="1945662"/>
    <lineage>
        <taxon>Bacteria</taxon>
        <taxon>Pseudomonadati</taxon>
        <taxon>Pseudomonadota</taxon>
        <taxon>Alphaproteobacteria</taxon>
        <taxon>Rhodobacterales</taxon>
        <taxon>Paracoccaceae</taxon>
        <taxon>Paracoccus</taxon>
    </lineage>
</organism>
<protein>
    <submittedName>
        <fullName evidence="1">Uncharacterized protein</fullName>
    </submittedName>
</protein>
<gene>
    <name evidence="1" type="ORF">B0A89_13260</name>
</gene>
<dbReference type="OrthoDB" id="7775269at2"/>
<dbReference type="STRING" id="1945662.B0A89_13260"/>
<keyword evidence="2" id="KW-1185">Reference proteome</keyword>
<evidence type="ECO:0000313" key="2">
    <source>
        <dbReference type="Proteomes" id="UP000193017"/>
    </source>
</evidence>
<dbReference type="EMBL" id="CP020612">
    <property type="protein sequence ID" value="ARJ70463.1"/>
    <property type="molecule type" value="Genomic_DNA"/>
</dbReference>
<proteinExistence type="predicted"/>
<dbReference type="AlphaFoldDB" id="A0A1W6D007"/>
<dbReference type="RefSeq" id="WP_085378520.1">
    <property type="nucleotide sequence ID" value="NZ_CP020612.1"/>
</dbReference>
<accession>A0A1W6D007</accession>
<reference evidence="1 2" key="1">
    <citation type="submission" date="2017-03" db="EMBL/GenBank/DDBJ databases">
        <title>Genome sequence of Paracoccus contaminans isolated from a water microcosm.</title>
        <authorList>
            <person name="Aurass P."/>
            <person name="Karste S."/>
            <person name="Trost E."/>
            <person name="Glaeser S.P."/>
            <person name="Kaempfer P."/>
            <person name="Flieger A."/>
        </authorList>
    </citation>
    <scope>NUCLEOTIDE SEQUENCE [LARGE SCALE GENOMIC DNA]</scope>
    <source>
        <strain evidence="2">RKI 16-01929T\LMG 29738T\CCM 8701T\CIP 111112T</strain>
    </source>
</reference>
<dbReference type="KEGG" id="pcon:B0A89_13260"/>
<sequence length="135" mass="13957">MTRIFVTFIPLLVAAGCAEPMIPDSDVIRHAAEPAYGYDEGGRLMATACRPDRPSLYSGTPSACQRDVVFARQVANARDLVRPQVAGRPAAGPVGAAADRYLYGVRSAPWATAAGQGAAIPATAALPGAGGYARQ</sequence>
<dbReference type="Proteomes" id="UP000193017">
    <property type="component" value="Chromosome"/>
</dbReference>
<evidence type="ECO:0000313" key="1">
    <source>
        <dbReference type="EMBL" id="ARJ70463.1"/>
    </source>
</evidence>
<name>A0A1W6D007_9RHOB</name>